<dbReference type="GO" id="GO:0008168">
    <property type="term" value="F:methyltransferase activity"/>
    <property type="evidence" value="ECO:0007669"/>
    <property type="project" value="UniProtKB-KW"/>
</dbReference>
<proteinExistence type="predicted"/>
<dbReference type="Proteomes" id="UP001149165">
    <property type="component" value="Unassembled WGS sequence"/>
</dbReference>
<evidence type="ECO:0000313" key="2">
    <source>
        <dbReference type="EMBL" id="KAJ5088598.1"/>
    </source>
</evidence>
<dbReference type="OrthoDB" id="2013972at2759"/>
<organism evidence="2 3">
    <name type="scientific">Penicillium angulare</name>
    <dbReference type="NCBI Taxonomy" id="116970"/>
    <lineage>
        <taxon>Eukaryota</taxon>
        <taxon>Fungi</taxon>
        <taxon>Dikarya</taxon>
        <taxon>Ascomycota</taxon>
        <taxon>Pezizomycotina</taxon>
        <taxon>Eurotiomycetes</taxon>
        <taxon>Eurotiomycetidae</taxon>
        <taxon>Eurotiales</taxon>
        <taxon>Aspergillaceae</taxon>
        <taxon>Penicillium</taxon>
    </lineage>
</organism>
<dbReference type="GO" id="GO:0032259">
    <property type="term" value="P:methylation"/>
    <property type="evidence" value="ECO:0007669"/>
    <property type="project" value="UniProtKB-KW"/>
</dbReference>
<gene>
    <name evidence="2" type="ORF">N7456_012214</name>
</gene>
<feature type="compositionally biased region" description="Basic and acidic residues" evidence="1">
    <location>
        <begin position="1"/>
        <end position="14"/>
    </location>
</feature>
<dbReference type="Pfam" id="PF13489">
    <property type="entry name" value="Methyltransf_23"/>
    <property type="match status" value="1"/>
</dbReference>
<sequence>MWSSDRPHRPRSDPSEIEVDADVSSSSEYDSERSDLTSLDSSVFNYIYENGRTYHSYRSGTYVLPNDEKEQDRLDLCHHVFRVSMHGNLCLTQLSNPQKILDIGTGTGIWVIDSKLRQFTQDRKEFLTNEPKVADEYPSAQVIGVDLSPIQPGWLPPNLKFIIDDANQEWDFPEESFDFIHIRGLAGCIEDWPTFLRQCYKHLKPGGRIEISDLVSRTHCDDDSYPLNCHYRIWEEQAEFFRVADIQGRLWDIVPYMHGFLEKAQFEGIKFARNPIPIGRWPKEPRMKEIGRYIRAQLVDSAAESYTLAPFTRFGGWSHEEVQVLLAHLRRELLSNTMHIYSFL</sequence>
<dbReference type="InterPro" id="IPR029063">
    <property type="entry name" value="SAM-dependent_MTases_sf"/>
</dbReference>
<comment type="caution">
    <text evidence="2">The sequence shown here is derived from an EMBL/GenBank/DDBJ whole genome shotgun (WGS) entry which is preliminary data.</text>
</comment>
<evidence type="ECO:0000313" key="3">
    <source>
        <dbReference type="Proteomes" id="UP001149165"/>
    </source>
</evidence>
<dbReference type="AlphaFoldDB" id="A0A9W9EV86"/>
<dbReference type="PANTHER" id="PTHR43591:SF24">
    <property type="entry name" value="2-METHOXY-6-POLYPRENYL-1,4-BENZOQUINOL METHYLASE, MITOCHONDRIAL"/>
    <property type="match status" value="1"/>
</dbReference>
<dbReference type="SUPFAM" id="SSF53335">
    <property type="entry name" value="S-adenosyl-L-methionine-dependent methyltransferases"/>
    <property type="match status" value="1"/>
</dbReference>
<dbReference type="EMBL" id="JAPQKH010000007">
    <property type="protein sequence ID" value="KAJ5088598.1"/>
    <property type="molecule type" value="Genomic_DNA"/>
</dbReference>
<keyword evidence="2" id="KW-0489">Methyltransferase</keyword>
<reference evidence="2" key="2">
    <citation type="journal article" date="2023" name="IMA Fungus">
        <title>Comparative genomic study of the Penicillium genus elucidates a diverse pangenome and 15 lateral gene transfer events.</title>
        <authorList>
            <person name="Petersen C."/>
            <person name="Sorensen T."/>
            <person name="Nielsen M.R."/>
            <person name="Sondergaard T.E."/>
            <person name="Sorensen J.L."/>
            <person name="Fitzpatrick D.A."/>
            <person name="Frisvad J.C."/>
            <person name="Nielsen K.L."/>
        </authorList>
    </citation>
    <scope>NUCLEOTIDE SEQUENCE</scope>
    <source>
        <strain evidence="2">IBT 30069</strain>
    </source>
</reference>
<evidence type="ECO:0000256" key="1">
    <source>
        <dbReference type="SAM" id="MobiDB-lite"/>
    </source>
</evidence>
<keyword evidence="3" id="KW-1185">Reference proteome</keyword>
<dbReference type="Gene3D" id="3.40.50.150">
    <property type="entry name" value="Vaccinia Virus protein VP39"/>
    <property type="match status" value="1"/>
</dbReference>
<feature type="region of interest" description="Disordered" evidence="1">
    <location>
        <begin position="1"/>
        <end position="34"/>
    </location>
</feature>
<keyword evidence="2" id="KW-0808">Transferase</keyword>
<protein>
    <submittedName>
        <fullName evidence="2">S-adenosyl-L-methionine-dependent methyltransferase</fullName>
    </submittedName>
</protein>
<name>A0A9W9EV86_9EURO</name>
<reference evidence="2" key="1">
    <citation type="submission" date="2022-11" db="EMBL/GenBank/DDBJ databases">
        <authorList>
            <person name="Petersen C."/>
        </authorList>
    </citation>
    <scope>NUCLEOTIDE SEQUENCE</scope>
    <source>
        <strain evidence="2">IBT 30069</strain>
    </source>
</reference>
<dbReference type="PANTHER" id="PTHR43591">
    <property type="entry name" value="METHYLTRANSFERASE"/>
    <property type="match status" value="1"/>
</dbReference>
<dbReference type="CDD" id="cd02440">
    <property type="entry name" value="AdoMet_MTases"/>
    <property type="match status" value="1"/>
</dbReference>
<accession>A0A9W9EV86</accession>